<dbReference type="RefSeq" id="WP_017745244.1">
    <property type="nucleotide sequence ID" value="NZ_KQ976354.1"/>
</dbReference>
<accession>A0A139XEG4</accession>
<evidence type="ECO:0000313" key="2">
    <source>
        <dbReference type="Proteomes" id="UP000076925"/>
    </source>
</evidence>
<dbReference type="EMBL" id="ANNX02000016">
    <property type="protein sequence ID" value="KYC43078.1"/>
    <property type="molecule type" value="Genomic_DNA"/>
</dbReference>
<organism evidence="1 2">
    <name type="scientific">Scytonema hofmannii PCC 7110</name>
    <dbReference type="NCBI Taxonomy" id="128403"/>
    <lineage>
        <taxon>Bacteria</taxon>
        <taxon>Bacillati</taxon>
        <taxon>Cyanobacteriota</taxon>
        <taxon>Cyanophyceae</taxon>
        <taxon>Nostocales</taxon>
        <taxon>Scytonemataceae</taxon>
        <taxon>Scytonema</taxon>
    </lineage>
</organism>
<dbReference type="GO" id="GO:0003824">
    <property type="term" value="F:catalytic activity"/>
    <property type="evidence" value="ECO:0007669"/>
    <property type="project" value="InterPro"/>
</dbReference>
<proteinExistence type="predicted"/>
<dbReference type="OrthoDB" id="583664at2"/>
<dbReference type="SUPFAM" id="SSF56209">
    <property type="entry name" value="Nitrile hydratase alpha chain"/>
    <property type="match status" value="1"/>
</dbReference>
<evidence type="ECO:0000313" key="1">
    <source>
        <dbReference type="EMBL" id="KYC43078.1"/>
    </source>
</evidence>
<keyword evidence="2" id="KW-1185">Reference proteome</keyword>
<comment type="caution">
    <text evidence="1">The sequence shown here is derived from an EMBL/GenBank/DDBJ whole genome shotgun (WGS) entry which is preliminary data.</text>
</comment>
<dbReference type="Gene3D" id="3.90.330.10">
    <property type="entry name" value="Nitrile hydratase alpha /Thiocyanate hydrolase gamma"/>
    <property type="match status" value="1"/>
</dbReference>
<dbReference type="GO" id="GO:0046914">
    <property type="term" value="F:transition metal ion binding"/>
    <property type="evidence" value="ECO:0007669"/>
    <property type="project" value="InterPro"/>
</dbReference>
<reference evidence="1 2" key="1">
    <citation type="journal article" date="2013" name="Genome Biol. Evol.">
        <title>Genomes of Stigonematalean cyanobacteria (subsection V) and the evolution of oxygenic photosynthesis from prokaryotes to plastids.</title>
        <authorList>
            <person name="Dagan T."/>
            <person name="Roettger M."/>
            <person name="Stucken K."/>
            <person name="Landan G."/>
            <person name="Koch R."/>
            <person name="Major P."/>
            <person name="Gould S.B."/>
            <person name="Goremykin V.V."/>
            <person name="Rippka R."/>
            <person name="Tandeau de Marsac N."/>
            <person name="Gugger M."/>
            <person name="Lockhart P.J."/>
            <person name="Allen J.F."/>
            <person name="Brune I."/>
            <person name="Maus I."/>
            <person name="Puhler A."/>
            <person name="Martin W.F."/>
        </authorList>
    </citation>
    <scope>NUCLEOTIDE SEQUENCE [LARGE SCALE GENOMIC DNA]</scope>
    <source>
        <strain evidence="1 2">PCC 7110</strain>
    </source>
</reference>
<gene>
    <name evidence="1" type="ORF">WA1_13330</name>
</gene>
<dbReference type="Proteomes" id="UP000076925">
    <property type="component" value="Unassembled WGS sequence"/>
</dbReference>
<dbReference type="AlphaFoldDB" id="A0A139XEG4"/>
<protein>
    <submittedName>
        <fullName evidence="1">Uncharacterized protein</fullName>
    </submittedName>
</protein>
<name>A0A139XEG4_9CYAN</name>
<sequence length="172" mass="19415">MATWFNSHQNRIIIADTIAKAWGDLQYKTTFIAEPKRILQEAGVENIPETIEIQVVENTLKRQYFILSEDFSTHDYNELMVFIQSLSLQPGKEIVLVQNTENWQYIVLSAPPEYKSENADFLTASTLEEMEALQGGVRRIPSVVNSQVVVNKQVLVAVNSAVAAKTKVFVRG</sequence>
<dbReference type="InterPro" id="IPR036648">
    <property type="entry name" value="CN_Hdrase_a/SCN_Hdrase_g_sf"/>
</dbReference>